<dbReference type="HOGENOM" id="CLU_881056_0_0_1"/>
<organism evidence="2 3">
    <name type="scientific">Oryza rufipogon</name>
    <name type="common">Brownbeard rice</name>
    <name type="synonym">Asian wild rice</name>
    <dbReference type="NCBI Taxonomy" id="4529"/>
    <lineage>
        <taxon>Eukaryota</taxon>
        <taxon>Viridiplantae</taxon>
        <taxon>Streptophyta</taxon>
        <taxon>Embryophyta</taxon>
        <taxon>Tracheophyta</taxon>
        <taxon>Spermatophyta</taxon>
        <taxon>Magnoliopsida</taxon>
        <taxon>Liliopsida</taxon>
        <taxon>Poales</taxon>
        <taxon>Poaceae</taxon>
        <taxon>BOP clade</taxon>
        <taxon>Oryzoideae</taxon>
        <taxon>Oryzeae</taxon>
        <taxon>Oryzinae</taxon>
        <taxon>Oryza</taxon>
    </lineage>
</organism>
<protein>
    <submittedName>
        <fullName evidence="2">Uncharacterized protein</fullName>
    </submittedName>
</protein>
<dbReference type="EnsemblPlants" id="ORUFI04G05050.1">
    <property type="protein sequence ID" value="ORUFI04G05050.1"/>
    <property type="gene ID" value="ORUFI04G05050"/>
</dbReference>
<feature type="region of interest" description="Disordered" evidence="1">
    <location>
        <begin position="252"/>
        <end position="316"/>
    </location>
</feature>
<dbReference type="Gramene" id="ORUFI04G05050.1">
    <property type="protein sequence ID" value="ORUFI04G05050.1"/>
    <property type="gene ID" value="ORUFI04G05050"/>
</dbReference>
<keyword evidence="3" id="KW-1185">Reference proteome</keyword>
<evidence type="ECO:0000256" key="1">
    <source>
        <dbReference type="SAM" id="MobiDB-lite"/>
    </source>
</evidence>
<dbReference type="AlphaFoldDB" id="A0A0E0P5Z7"/>
<dbReference type="Proteomes" id="UP000008022">
    <property type="component" value="Unassembled WGS sequence"/>
</dbReference>
<sequence length="316" mass="33020">MFYFCRCSSSVTTTFCPLQQTQHFCGGYQRGIELGSIHNSSNEVRADTSNMIRISEANLPGTALGATRQSLKKGGCEEVGPEGRLDVSSTFPQLRHQNQSSHYHNNINYTTQTTTSSPPLDLPTGAADVVVTTAGSAGKAAAVGSAAAEAQDGGGGVRGPLDPPVGNTTVATSAGSARGSANATAAAAGEAWVRSGRRGRTTGSASINTFATAYTGSARGSFDAIVSPQWEKLGGGRAARWKRHCRRLLRIRKQELPTPPPPPDLRRSLGPDEEGEGEGVEDHRILPARTADAIAATSSTASELDERGGGGDERRE</sequence>
<accession>A0A0E0P5Z7</accession>
<reference evidence="2" key="2">
    <citation type="submission" date="2015-06" db="UniProtKB">
        <authorList>
            <consortium name="EnsemblPlants"/>
        </authorList>
    </citation>
    <scope>IDENTIFICATION</scope>
</reference>
<evidence type="ECO:0000313" key="2">
    <source>
        <dbReference type="EnsemblPlants" id="ORUFI04G05050.1"/>
    </source>
</evidence>
<feature type="compositionally biased region" description="Basic and acidic residues" evidence="1">
    <location>
        <begin position="304"/>
        <end position="316"/>
    </location>
</feature>
<evidence type="ECO:0000313" key="3">
    <source>
        <dbReference type="Proteomes" id="UP000008022"/>
    </source>
</evidence>
<proteinExistence type="predicted"/>
<feature type="compositionally biased region" description="Low complexity" evidence="1">
    <location>
        <begin position="288"/>
        <end position="302"/>
    </location>
</feature>
<name>A0A0E0P5Z7_ORYRU</name>
<reference evidence="3" key="1">
    <citation type="submission" date="2013-06" db="EMBL/GenBank/DDBJ databases">
        <authorList>
            <person name="Zhao Q."/>
        </authorList>
    </citation>
    <scope>NUCLEOTIDE SEQUENCE</scope>
    <source>
        <strain evidence="3">cv. W1943</strain>
    </source>
</reference>